<dbReference type="InterPro" id="IPR043502">
    <property type="entry name" value="DNA/RNA_pol_sf"/>
</dbReference>
<keyword evidence="2" id="KW-0511">Multifunctional enzyme</keyword>
<evidence type="ECO:0000259" key="5">
    <source>
        <dbReference type="Pfam" id="PF17919"/>
    </source>
</evidence>
<accession>A0A8S1DXT1</accession>
<dbReference type="PANTHER" id="PTHR37984">
    <property type="entry name" value="PROTEIN CBG26694"/>
    <property type="match status" value="1"/>
</dbReference>
<sequence length="963" mass="107057">MLYFCCVLDVDVWGAMSLPPKSSIYLADLVNMWIGAMPKTWQPFLAGVAIGDIDAAAKSADNVHRFSKIDAATSPVSQPPGIFAAAAPPSTLEVSAVSHNAGKVDPSVAALIEVVNKLMAKLDSDQQESSFKLSAANNEPIRTYGCHTLTLSLLGLRRNFEWVFVVADVTSAILGADFLAHHKLAVHLDEMVLEDKVTGLKTPGVLSDRELPVVKVVDSTNKFFMLLQQYPELFKSPTQRVAVKHDTLHTITKTDGPPENERFRRLAPEKLAAAKKLFQEMEDKGIAVRGQSSWASPLHMVAKKDGTLRPVGDYRKLNARTVPDKYPMRHLHDCSASLFGFDPKDVHKTAVTTPFGLFHFPMMPFGLKNAGATFQRFMDQVLQNMPFAFVFVDDVLVASPNEETHKTHLQLVLEQFSKHGLVVNAEKCILGAPTVHFLGYEVSALGLRPLPDRIQAIADYPVPKTREDLSRFLGMVNYYHRFLPNIAAHLAALHIFLSGPRKPKKTPLKWCEEADKSFQEVKQAMANAVCLAHPKLDAPLALVTDASGVAIGGVVQQLVNDIWQPLSFFSRKLSPAERKYSTYDRELLAIKPLVEMFTANKTDRHPRQERHIQFVSEFSTDIQYVPGSANVVADALSRIEEVSAQPFTFAAIAHAQQDDAELEKYKEPTSPLTLRPYPVEGSPDLTIWCDVTTHQARPFVPEQLRRQAFDSLHDLAHPGIKSTVRLVSDRFVWPSMQKECRHWARSCLSCQRAKVTRHTKAPLHQFPPTTERFSIVHMDLIGPLPPSEDFKYCLTMVDHLTRWPEVVPLKSITAKTFVLEVNGKQKSVSIDRLKPAYVLAAQLPEPAPTAPRLIRLAPRRLPIEPAAEEVEQPDQTPEQPEMQPALPAQQPALVEQQPMATAPTNQSADQAQQQQPARTTRSGRQVRFPAKYVSFQTSSLSEGTPVGATTAWRHRPAVVASAQ</sequence>
<reference evidence="7 8" key="1">
    <citation type="submission" date="2020-04" db="EMBL/GenBank/DDBJ databases">
        <authorList>
            <person name="Alioto T."/>
            <person name="Alioto T."/>
            <person name="Gomez Garrido J."/>
        </authorList>
    </citation>
    <scope>NUCLEOTIDE SEQUENCE [LARGE SCALE GENOMIC DNA]</scope>
</reference>
<dbReference type="InterPro" id="IPR012337">
    <property type="entry name" value="RNaseH-like_sf"/>
</dbReference>
<organism evidence="7 8">
    <name type="scientific">Cloeon dipterum</name>
    <dbReference type="NCBI Taxonomy" id="197152"/>
    <lineage>
        <taxon>Eukaryota</taxon>
        <taxon>Metazoa</taxon>
        <taxon>Ecdysozoa</taxon>
        <taxon>Arthropoda</taxon>
        <taxon>Hexapoda</taxon>
        <taxon>Insecta</taxon>
        <taxon>Pterygota</taxon>
        <taxon>Palaeoptera</taxon>
        <taxon>Ephemeroptera</taxon>
        <taxon>Pisciforma</taxon>
        <taxon>Baetidae</taxon>
        <taxon>Cloeon</taxon>
    </lineage>
</organism>
<evidence type="ECO:0000256" key="1">
    <source>
        <dbReference type="ARBA" id="ARBA00012493"/>
    </source>
</evidence>
<dbReference type="Proteomes" id="UP000494165">
    <property type="component" value="Unassembled WGS sequence"/>
</dbReference>
<comment type="caution">
    <text evidence="7">The sequence shown here is derived from an EMBL/GenBank/DDBJ whole genome shotgun (WGS) entry which is preliminary data.</text>
</comment>
<dbReference type="EMBL" id="CADEPI010000441">
    <property type="protein sequence ID" value="CAB3385941.1"/>
    <property type="molecule type" value="Genomic_DNA"/>
</dbReference>
<dbReference type="Pfam" id="PF17921">
    <property type="entry name" value="Integrase_H2C2"/>
    <property type="match status" value="1"/>
</dbReference>
<dbReference type="Pfam" id="PF00078">
    <property type="entry name" value="RVT_1"/>
    <property type="match status" value="1"/>
</dbReference>
<dbReference type="FunFam" id="1.10.340.70:FF:000004">
    <property type="entry name" value="Retrovirus-related Pol polyprotein from transposon 297-like Protein"/>
    <property type="match status" value="1"/>
</dbReference>
<dbReference type="InterPro" id="IPR050951">
    <property type="entry name" value="Retrovirus_Pol_polyprotein"/>
</dbReference>
<dbReference type="PANTHER" id="PTHR37984:SF5">
    <property type="entry name" value="PROTEIN NYNRIN-LIKE"/>
    <property type="match status" value="1"/>
</dbReference>
<name>A0A8S1DXT1_9INSE</name>
<evidence type="ECO:0000313" key="7">
    <source>
        <dbReference type="EMBL" id="CAB3385941.1"/>
    </source>
</evidence>
<dbReference type="SUPFAM" id="SSF56672">
    <property type="entry name" value="DNA/RNA polymerases"/>
    <property type="match status" value="1"/>
</dbReference>
<dbReference type="Gene3D" id="3.10.10.10">
    <property type="entry name" value="HIV Type 1 Reverse Transcriptase, subunit A, domain 1"/>
    <property type="match status" value="1"/>
</dbReference>
<dbReference type="FunFam" id="3.30.70.270:FF:000003">
    <property type="entry name" value="Transposon Ty3-G Gag-Pol polyprotein"/>
    <property type="match status" value="1"/>
</dbReference>
<dbReference type="OrthoDB" id="41323at2759"/>
<gene>
    <name evidence="7" type="ORF">CLODIP_2_CD04549</name>
</gene>
<keyword evidence="8" id="KW-1185">Reference proteome</keyword>
<feature type="compositionally biased region" description="Low complexity" evidence="3">
    <location>
        <begin position="906"/>
        <end position="917"/>
    </location>
</feature>
<dbReference type="InterPro" id="IPR041588">
    <property type="entry name" value="Integrase_H2C2"/>
</dbReference>
<feature type="domain" description="Reverse transcriptase" evidence="4">
    <location>
        <begin position="346"/>
        <end position="442"/>
    </location>
</feature>
<dbReference type="InterPro" id="IPR041577">
    <property type="entry name" value="RT_RNaseH_2"/>
</dbReference>
<dbReference type="GO" id="GO:0003676">
    <property type="term" value="F:nucleic acid binding"/>
    <property type="evidence" value="ECO:0007669"/>
    <property type="project" value="InterPro"/>
</dbReference>
<dbReference type="Pfam" id="PF17919">
    <property type="entry name" value="RT_RNaseH_2"/>
    <property type="match status" value="1"/>
</dbReference>
<dbReference type="CDD" id="cd01647">
    <property type="entry name" value="RT_LTR"/>
    <property type="match status" value="1"/>
</dbReference>
<dbReference type="GO" id="GO:0003964">
    <property type="term" value="F:RNA-directed DNA polymerase activity"/>
    <property type="evidence" value="ECO:0007669"/>
    <property type="project" value="UniProtKB-EC"/>
</dbReference>
<feature type="region of interest" description="Disordered" evidence="3">
    <location>
        <begin position="898"/>
        <end position="963"/>
    </location>
</feature>
<dbReference type="AlphaFoldDB" id="A0A8S1DXT1"/>
<evidence type="ECO:0000256" key="2">
    <source>
        <dbReference type="ARBA" id="ARBA00023268"/>
    </source>
</evidence>
<dbReference type="Gene3D" id="3.30.420.10">
    <property type="entry name" value="Ribonuclease H-like superfamily/Ribonuclease H"/>
    <property type="match status" value="1"/>
</dbReference>
<evidence type="ECO:0000259" key="6">
    <source>
        <dbReference type="Pfam" id="PF17921"/>
    </source>
</evidence>
<dbReference type="Gene3D" id="3.30.70.270">
    <property type="match status" value="2"/>
</dbReference>
<proteinExistence type="predicted"/>
<feature type="domain" description="Reverse transcriptase/retrotransposon-derived protein RNase H-like" evidence="5">
    <location>
        <begin position="510"/>
        <end position="597"/>
    </location>
</feature>
<dbReference type="GO" id="GO:0042575">
    <property type="term" value="C:DNA polymerase complex"/>
    <property type="evidence" value="ECO:0007669"/>
    <property type="project" value="UniProtKB-ARBA"/>
</dbReference>
<dbReference type="SUPFAM" id="SSF53098">
    <property type="entry name" value="Ribonuclease H-like"/>
    <property type="match status" value="1"/>
</dbReference>
<evidence type="ECO:0000259" key="4">
    <source>
        <dbReference type="Pfam" id="PF00078"/>
    </source>
</evidence>
<feature type="domain" description="Integrase zinc-binding" evidence="6">
    <location>
        <begin position="700"/>
        <end position="755"/>
    </location>
</feature>
<dbReference type="EC" id="2.7.7.49" evidence="1"/>
<dbReference type="InterPro" id="IPR036397">
    <property type="entry name" value="RNaseH_sf"/>
</dbReference>
<dbReference type="InterPro" id="IPR043128">
    <property type="entry name" value="Rev_trsase/Diguanyl_cyclase"/>
</dbReference>
<dbReference type="Gene3D" id="1.10.340.70">
    <property type="match status" value="1"/>
</dbReference>
<evidence type="ECO:0000256" key="3">
    <source>
        <dbReference type="SAM" id="MobiDB-lite"/>
    </source>
</evidence>
<dbReference type="CDD" id="cd09274">
    <property type="entry name" value="RNase_HI_RT_Ty3"/>
    <property type="match status" value="1"/>
</dbReference>
<protein>
    <recommendedName>
        <fullName evidence="1">RNA-directed DNA polymerase</fullName>
        <ecNumber evidence="1">2.7.7.49</ecNumber>
    </recommendedName>
</protein>
<dbReference type="FunFam" id="3.30.70.270:FF:000020">
    <property type="entry name" value="Transposon Tf2-6 polyprotein-like Protein"/>
    <property type="match status" value="1"/>
</dbReference>
<evidence type="ECO:0000313" key="8">
    <source>
        <dbReference type="Proteomes" id="UP000494165"/>
    </source>
</evidence>
<dbReference type="InterPro" id="IPR000477">
    <property type="entry name" value="RT_dom"/>
</dbReference>